<protein>
    <submittedName>
        <fullName evidence="1">Uncharacterized protein</fullName>
    </submittedName>
</protein>
<comment type="caution">
    <text evidence="1">The sequence shown here is derived from an EMBL/GenBank/DDBJ whole genome shotgun (WGS) entry which is preliminary data.</text>
</comment>
<name>A0ABU0JCQ3_9HYPH</name>
<keyword evidence="2" id="KW-1185">Reference proteome</keyword>
<reference evidence="1 2" key="1">
    <citation type="submission" date="2023-07" db="EMBL/GenBank/DDBJ databases">
        <title>Genomic Encyclopedia of Type Strains, Phase IV (KMG-IV): sequencing the most valuable type-strain genomes for metagenomic binning, comparative biology and taxonomic classification.</title>
        <authorList>
            <person name="Goeker M."/>
        </authorList>
    </citation>
    <scope>NUCLEOTIDE SEQUENCE [LARGE SCALE GENOMIC DNA]</scope>
    <source>
        <strain evidence="1 2">DSM 19619</strain>
    </source>
</reference>
<dbReference type="EMBL" id="JAUSVX010000011">
    <property type="protein sequence ID" value="MDQ0472059.1"/>
    <property type="molecule type" value="Genomic_DNA"/>
</dbReference>
<evidence type="ECO:0000313" key="2">
    <source>
        <dbReference type="Proteomes" id="UP001242480"/>
    </source>
</evidence>
<sequence length="57" mass="5871">MRPEKRPDGGQVDLSDAGGVVLAAAGPDLSSVHKWSRVLCALTLAVPVKDPSRFGAA</sequence>
<proteinExistence type="predicted"/>
<organism evidence="1 2">
    <name type="scientific">Labrys wisconsinensis</name>
    <dbReference type="NCBI Taxonomy" id="425677"/>
    <lineage>
        <taxon>Bacteria</taxon>
        <taxon>Pseudomonadati</taxon>
        <taxon>Pseudomonadota</taxon>
        <taxon>Alphaproteobacteria</taxon>
        <taxon>Hyphomicrobiales</taxon>
        <taxon>Xanthobacteraceae</taxon>
        <taxon>Labrys</taxon>
    </lineage>
</organism>
<accession>A0ABU0JCQ3</accession>
<evidence type="ECO:0000313" key="1">
    <source>
        <dbReference type="EMBL" id="MDQ0472059.1"/>
    </source>
</evidence>
<gene>
    <name evidence="1" type="ORF">QO011_005088</name>
</gene>
<dbReference type="Proteomes" id="UP001242480">
    <property type="component" value="Unassembled WGS sequence"/>
</dbReference>